<dbReference type="SUPFAM" id="SSF53098">
    <property type="entry name" value="Ribonuclease H-like"/>
    <property type="match status" value="1"/>
</dbReference>
<protein>
    <submittedName>
        <fullName evidence="2">Uncharacterized protein</fullName>
    </submittedName>
</protein>
<dbReference type="AlphaFoldDB" id="A0A4V2K6L2"/>
<organism evidence="2 3">
    <name type="scientific">Dichomitus squalens</name>
    <dbReference type="NCBI Taxonomy" id="114155"/>
    <lineage>
        <taxon>Eukaryota</taxon>
        <taxon>Fungi</taxon>
        <taxon>Dikarya</taxon>
        <taxon>Basidiomycota</taxon>
        <taxon>Agaricomycotina</taxon>
        <taxon>Agaricomycetes</taxon>
        <taxon>Polyporales</taxon>
        <taxon>Polyporaceae</taxon>
        <taxon>Dichomitus</taxon>
    </lineage>
</organism>
<dbReference type="InterPro" id="IPR036397">
    <property type="entry name" value="RNaseH_sf"/>
</dbReference>
<dbReference type="STRING" id="114155.A0A4V2K6L2"/>
<keyword evidence="3" id="KW-1185">Reference proteome</keyword>
<dbReference type="GO" id="GO:0003676">
    <property type="term" value="F:nucleic acid binding"/>
    <property type="evidence" value="ECO:0007669"/>
    <property type="project" value="InterPro"/>
</dbReference>
<dbReference type="Gene3D" id="3.30.420.10">
    <property type="entry name" value="Ribonuclease H-like superfamily/Ribonuclease H"/>
    <property type="match status" value="1"/>
</dbReference>
<feature type="compositionally biased region" description="Basic and acidic residues" evidence="1">
    <location>
        <begin position="487"/>
        <end position="510"/>
    </location>
</feature>
<accession>A0A4V2K6L2</accession>
<evidence type="ECO:0000256" key="1">
    <source>
        <dbReference type="SAM" id="MobiDB-lite"/>
    </source>
</evidence>
<feature type="region of interest" description="Disordered" evidence="1">
    <location>
        <begin position="482"/>
        <end position="510"/>
    </location>
</feature>
<gene>
    <name evidence="2" type="ORF">BD310DRAFT_952610</name>
</gene>
<dbReference type="EMBL" id="ML145242">
    <property type="protein sequence ID" value="TBU52653.1"/>
    <property type="molecule type" value="Genomic_DNA"/>
</dbReference>
<sequence length="510" mass="57237">MKRIFPSKRCAKPPREIGPGAKLETLFRIGRAAILPLDTQFIVADNNEDALVLHKLDIAPLKAYSDGTRIDGRVGAAAVLEHIGDDGEVHRAKRHLHVGGESHYTSVITDLSLYSDSKVALNAVSVAARRRPGWKLANFVLNHYDLLLRRHPTANVMFRWIPGHRDVAGHGIADRLAREAAIGGSVARTMARELGLDNYLRWNRPTRKQRAAKKASNRYKQRKEVEATESGADQGCIVIDGVDRLRPKRACSVLPLPPAPSDEPKPHVPHEVILHAASGAGDLEGVTFPAGQACLYYASPRPPCTRLAGEVRLRLLQSLDGYHKRWTYQSVRDAFERGRDFGVRPGIPWRIPLLTVWGCPTTRQMLLHEVLKLGRTYKWQRHGGRVVHSFGQRFVVDWGTKRYHFYFLGEGLLCSHVVGDLCSWNQRGAKEAYQPFLRLIRSLELSTYLGHDEGRFVVMRVHNALASVRRDARGMRTLFENEPGVRPVKDGNGRRQIGREGSSKTEKSCD</sequence>
<reference evidence="2 3" key="1">
    <citation type="submission" date="2019-01" db="EMBL/GenBank/DDBJ databases">
        <title>Draft genome sequences of three monokaryotic isolates of the white-rot basidiomycete fungus Dichomitus squalens.</title>
        <authorList>
            <consortium name="DOE Joint Genome Institute"/>
            <person name="Lopez S.C."/>
            <person name="Andreopoulos B."/>
            <person name="Pangilinan J."/>
            <person name="Lipzen A."/>
            <person name="Riley R."/>
            <person name="Ahrendt S."/>
            <person name="Ng V."/>
            <person name="Barry K."/>
            <person name="Daum C."/>
            <person name="Grigoriev I.V."/>
            <person name="Hilden K.S."/>
            <person name="Makela M.R."/>
            <person name="de Vries R.P."/>
        </authorList>
    </citation>
    <scope>NUCLEOTIDE SEQUENCE [LARGE SCALE GENOMIC DNA]</scope>
    <source>
        <strain evidence="2 3">CBS 464.89</strain>
    </source>
</reference>
<dbReference type="Proteomes" id="UP000292082">
    <property type="component" value="Unassembled WGS sequence"/>
</dbReference>
<name>A0A4V2K6L2_9APHY</name>
<dbReference type="CDD" id="cd09276">
    <property type="entry name" value="Rnase_HI_RT_non_LTR"/>
    <property type="match status" value="1"/>
</dbReference>
<evidence type="ECO:0000313" key="2">
    <source>
        <dbReference type="EMBL" id="TBU52653.1"/>
    </source>
</evidence>
<evidence type="ECO:0000313" key="3">
    <source>
        <dbReference type="Proteomes" id="UP000292082"/>
    </source>
</evidence>
<dbReference type="InterPro" id="IPR012337">
    <property type="entry name" value="RNaseH-like_sf"/>
</dbReference>
<proteinExistence type="predicted"/>